<dbReference type="Proteomes" id="UP000196036">
    <property type="component" value="Unassembled WGS sequence"/>
</dbReference>
<proteinExistence type="predicted"/>
<dbReference type="InterPro" id="IPR049886">
    <property type="entry name" value="CFI_box_CTERM_dom"/>
</dbReference>
<dbReference type="RefSeq" id="WP_087318577.1">
    <property type="nucleotide sequence ID" value="NZ_JABFIB010000032.1"/>
</dbReference>
<dbReference type="NCBIfam" id="NF041770">
    <property type="entry name" value="CFI_box_CTERM"/>
    <property type="match status" value="1"/>
</dbReference>
<comment type="caution">
    <text evidence="1">The sequence shown here is derived from an EMBL/GenBank/DDBJ whole genome shotgun (WGS) entry which is preliminary data.</text>
</comment>
<reference evidence="2" key="1">
    <citation type="submission" date="2017-04" db="EMBL/GenBank/DDBJ databases">
        <title>Function of individual gut microbiota members based on whole genome sequencing of pure cultures obtained from chicken caecum.</title>
        <authorList>
            <person name="Medvecky M."/>
            <person name="Cejkova D."/>
            <person name="Polansky O."/>
            <person name="Karasova D."/>
            <person name="Kubasova T."/>
            <person name="Cizek A."/>
            <person name="Rychlik I."/>
        </authorList>
    </citation>
    <scope>NUCLEOTIDE SEQUENCE [LARGE SCALE GENOMIC DNA]</scope>
    <source>
        <strain evidence="2">An109</strain>
    </source>
</reference>
<organism evidence="1 2">
    <name type="scientific">Bacteroides xylanisolvens</name>
    <dbReference type="NCBI Taxonomy" id="371601"/>
    <lineage>
        <taxon>Bacteria</taxon>
        <taxon>Pseudomonadati</taxon>
        <taxon>Bacteroidota</taxon>
        <taxon>Bacteroidia</taxon>
        <taxon>Bacteroidales</taxon>
        <taxon>Bacteroidaceae</taxon>
        <taxon>Bacteroides</taxon>
    </lineage>
</organism>
<accession>A0A1Y4V5B3</accession>
<name>A0A1Y4V5B3_9BACE</name>
<evidence type="ECO:0008006" key="3">
    <source>
        <dbReference type="Google" id="ProtNLM"/>
    </source>
</evidence>
<evidence type="ECO:0000313" key="2">
    <source>
        <dbReference type="Proteomes" id="UP000196036"/>
    </source>
</evidence>
<dbReference type="Gene3D" id="2.20.28.30">
    <property type="entry name" value="RNA polymerase ii, chain L"/>
    <property type="match status" value="1"/>
</dbReference>
<protein>
    <recommendedName>
        <fullName evidence="3">Zinc ribbon domain-containing protein</fullName>
    </recommendedName>
</protein>
<dbReference type="EMBL" id="NFLW01000032">
    <property type="protein sequence ID" value="OUQ65277.1"/>
    <property type="molecule type" value="Genomic_DNA"/>
</dbReference>
<gene>
    <name evidence="1" type="ORF">B5E52_15655</name>
</gene>
<evidence type="ECO:0000313" key="1">
    <source>
        <dbReference type="EMBL" id="OUQ65277.1"/>
    </source>
</evidence>
<dbReference type="AlphaFoldDB" id="A0A1Y4V5B3"/>
<sequence length="370" mass="42370">MSLVDIKCPNCGASIQLDNSRESGFCSYCGSKVQIQEAINKIKIDRSCDINNYLHLAKTASEANNGQETYDYANKVLELDSTNAEAWELKMVGIALMPGFNYYEIITAGNKAIEFDSSLELRKRIYMSFLSICSLYFQNACMMLLEDLQTLKVLYDSHCTLDPDNATNNMLNEDSTKDYLINEISQMLTLRFAVPDEEIGQDEDFAEITVEIAKGWIECEQAVNSRYNTYGTYLSDEALNYWKRELEKIKKGLPTKYLTNDINPNRFSTRIENNAPQKQKVVANNEGGCYIATAVYGSYDAPEVMVLRQFRDNSLNKTFLGKCFIKAYYYLSPPVAKKLKNAKRINKLVRFILDKWVKHLQQAFINELYV</sequence>